<evidence type="ECO:0000259" key="2">
    <source>
        <dbReference type="Pfam" id="PF03551"/>
    </source>
</evidence>
<proteinExistence type="predicted"/>
<evidence type="ECO:0000313" key="3">
    <source>
        <dbReference type="EMBL" id="MFC5366049.1"/>
    </source>
</evidence>
<gene>
    <name evidence="3" type="ORF">ACFPJ5_03800</name>
</gene>
<feature type="domain" description="Transcription regulator PadR N-terminal" evidence="2">
    <location>
        <begin position="42"/>
        <end position="103"/>
    </location>
</feature>
<comment type="caution">
    <text evidence="3">The sequence shown here is derived from an EMBL/GenBank/DDBJ whole genome shotgun (WGS) entry which is preliminary data.</text>
</comment>
<dbReference type="Proteomes" id="UP001596201">
    <property type="component" value="Unassembled WGS sequence"/>
</dbReference>
<dbReference type="InterPro" id="IPR005149">
    <property type="entry name" value="Tscrpt_reg_PadR_N"/>
</dbReference>
<dbReference type="EMBL" id="JBHSKX010000001">
    <property type="protein sequence ID" value="MFC5366049.1"/>
    <property type="molecule type" value="Genomic_DNA"/>
</dbReference>
<feature type="region of interest" description="Disordered" evidence="1">
    <location>
        <begin position="1"/>
        <end position="24"/>
    </location>
</feature>
<reference evidence="3 4" key="1">
    <citation type="journal article" date="2019" name="Int. J. Syst. Evol. Microbiol.">
        <title>The Global Catalogue of Microorganisms (GCM) 10K type strain sequencing project: providing services to taxonomists for standard genome sequencing and annotation.</title>
        <authorList>
            <consortium name="The Broad Institute Genomics Platform"/>
            <consortium name="The Broad Institute Genome Sequencing Center for Infectious Disease"/>
            <person name="Wu L."/>
            <person name="Ma J."/>
        </authorList>
    </citation>
    <scope>NUCLEOTIDE SEQUENCE [LARGE SCALE GENOMIC DNA]</scope>
    <source>
        <strain evidence="3 4">CGMCC 1.12237</strain>
    </source>
</reference>
<evidence type="ECO:0000313" key="4">
    <source>
        <dbReference type="Proteomes" id="UP001596201"/>
    </source>
</evidence>
<organism evidence="3 4">
    <name type="scientific">Salinirubrum litoreum</name>
    <dbReference type="NCBI Taxonomy" id="1126234"/>
    <lineage>
        <taxon>Archaea</taxon>
        <taxon>Methanobacteriati</taxon>
        <taxon>Methanobacteriota</taxon>
        <taxon>Stenosarchaea group</taxon>
        <taxon>Halobacteria</taxon>
        <taxon>Halobacteriales</taxon>
        <taxon>Haloferacaceae</taxon>
        <taxon>Salinirubrum</taxon>
    </lineage>
</organism>
<dbReference type="Pfam" id="PF03551">
    <property type="entry name" value="PadR"/>
    <property type="match status" value="1"/>
</dbReference>
<evidence type="ECO:0000256" key="1">
    <source>
        <dbReference type="SAM" id="MobiDB-lite"/>
    </source>
</evidence>
<dbReference type="InterPro" id="IPR036390">
    <property type="entry name" value="WH_DNA-bd_sf"/>
</dbReference>
<dbReference type="Gene3D" id="1.10.10.10">
    <property type="entry name" value="Winged helix-like DNA-binding domain superfamily/Winged helix DNA-binding domain"/>
    <property type="match status" value="1"/>
</dbReference>
<protein>
    <submittedName>
        <fullName evidence="3">Helix-turn-helix transcriptional regulator</fullName>
    </submittedName>
</protein>
<dbReference type="InterPro" id="IPR036388">
    <property type="entry name" value="WH-like_DNA-bd_sf"/>
</dbReference>
<name>A0ABD5R7W9_9EURY</name>
<keyword evidence="4" id="KW-1185">Reference proteome</keyword>
<sequence length="120" mass="13784">MNARDHIRSRTSPGEPPVKPEPLTGLTGFKRNLLLAICRMTGERPHGLELKRKLEEFYDEDINHGRLYQNLSELVELGFVDKRPVDGRTNAYRLTTTGRLRLKAHHHWETECLLAGEEAP</sequence>
<dbReference type="RefSeq" id="WP_345777728.1">
    <property type="nucleotide sequence ID" value="NZ_JAJCVJ010000001.1"/>
</dbReference>
<dbReference type="AlphaFoldDB" id="A0ABD5R7W9"/>
<dbReference type="SUPFAM" id="SSF46785">
    <property type="entry name" value="Winged helix' DNA-binding domain"/>
    <property type="match status" value="1"/>
</dbReference>
<accession>A0ABD5R7W9</accession>